<evidence type="ECO:0000259" key="13">
    <source>
        <dbReference type="Pfam" id="PF01370"/>
    </source>
</evidence>
<evidence type="ECO:0000256" key="10">
    <source>
        <dbReference type="ARBA" id="ARBA00023180"/>
    </source>
</evidence>
<dbReference type="InterPro" id="IPR044516">
    <property type="entry name" value="UXS-like"/>
</dbReference>
<dbReference type="InterPro" id="IPR001509">
    <property type="entry name" value="Epimerase_deHydtase"/>
</dbReference>
<dbReference type="GO" id="GO:0048040">
    <property type="term" value="F:UDP-glucuronate decarboxylase activity"/>
    <property type="evidence" value="ECO:0007669"/>
    <property type="project" value="TreeGrafter"/>
</dbReference>
<organism evidence="14 15">
    <name type="scientific">Candidatus Falkowbacteria bacterium CG11_big_fil_rev_8_21_14_0_20_39_10</name>
    <dbReference type="NCBI Taxonomy" id="1974570"/>
    <lineage>
        <taxon>Bacteria</taxon>
        <taxon>Candidatus Falkowiibacteriota</taxon>
    </lineage>
</organism>
<comment type="subcellular location">
    <subcellularLocation>
        <location evidence="2">Golgi apparatus membrane</location>
        <topology evidence="2">Single-pass type II membrane protein</topology>
    </subcellularLocation>
    <subcellularLocation>
        <location evidence="12">Golgi apparatus</location>
        <location evidence="12">Golgi stack membrane</location>
    </subcellularLocation>
</comment>
<evidence type="ECO:0000313" key="14">
    <source>
        <dbReference type="EMBL" id="PIR13379.1"/>
    </source>
</evidence>
<keyword evidence="10" id="KW-0325">Glycoprotein</keyword>
<evidence type="ECO:0000256" key="4">
    <source>
        <dbReference type="ARBA" id="ARBA00022793"/>
    </source>
</evidence>
<dbReference type="PANTHER" id="PTHR43078:SF6">
    <property type="entry name" value="UDP-GLUCURONIC ACID DECARBOXYLASE 1"/>
    <property type="match status" value="1"/>
</dbReference>
<dbReference type="Gene3D" id="3.40.50.720">
    <property type="entry name" value="NAD(P)-binding Rossmann-like Domain"/>
    <property type="match status" value="1"/>
</dbReference>
<evidence type="ECO:0000256" key="12">
    <source>
        <dbReference type="ARBA" id="ARBA00037859"/>
    </source>
</evidence>
<dbReference type="InterPro" id="IPR036291">
    <property type="entry name" value="NAD(P)-bd_dom_sf"/>
</dbReference>
<keyword evidence="8" id="KW-0333">Golgi apparatus</keyword>
<dbReference type="EMBL" id="PCWW01000040">
    <property type="protein sequence ID" value="PIR13379.1"/>
    <property type="molecule type" value="Genomic_DNA"/>
</dbReference>
<evidence type="ECO:0000256" key="9">
    <source>
        <dbReference type="ARBA" id="ARBA00023136"/>
    </source>
</evidence>
<evidence type="ECO:0000256" key="6">
    <source>
        <dbReference type="ARBA" id="ARBA00022989"/>
    </source>
</evidence>
<accession>A0A2M6K8W6</accession>
<keyword evidence="6" id="KW-1133">Transmembrane helix</keyword>
<gene>
    <name evidence="14" type="ORF">COV49_02480</name>
</gene>
<keyword evidence="4" id="KW-0210">Decarboxylase</keyword>
<keyword evidence="9" id="KW-0472">Membrane</keyword>
<name>A0A2M6K8W6_9BACT</name>
<keyword evidence="7" id="KW-0520">NAD</keyword>
<dbReference type="AlphaFoldDB" id="A0A2M6K8W6"/>
<dbReference type="Pfam" id="PF01370">
    <property type="entry name" value="Epimerase"/>
    <property type="match status" value="1"/>
</dbReference>
<evidence type="ECO:0000256" key="11">
    <source>
        <dbReference type="ARBA" id="ARBA00023239"/>
    </source>
</evidence>
<protein>
    <submittedName>
        <fullName evidence="14">NAD-dependent dehydratase</fullName>
    </submittedName>
</protein>
<dbReference type="UniPathway" id="UPA00796">
    <property type="reaction ID" value="UER00771"/>
</dbReference>
<dbReference type="GO" id="GO:0042732">
    <property type="term" value="P:D-xylose metabolic process"/>
    <property type="evidence" value="ECO:0007669"/>
    <property type="project" value="InterPro"/>
</dbReference>
<proteinExistence type="predicted"/>
<dbReference type="GO" id="GO:0070403">
    <property type="term" value="F:NAD+ binding"/>
    <property type="evidence" value="ECO:0007669"/>
    <property type="project" value="InterPro"/>
</dbReference>
<keyword evidence="3" id="KW-0812">Transmembrane</keyword>
<dbReference type="FunFam" id="3.40.50.720:FF:000065">
    <property type="entry name" value="UDP-glucuronic acid decarboxylase 1"/>
    <property type="match status" value="1"/>
</dbReference>
<evidence type="ECO:0000256" key="5">
    <source>
        <dbReference type="ARBA" id="ARBA00022968"/>
    </source>
</evidence>
<dbReference type="GO" id="GO:0005737">
    <property type="term" value="C:cytoplasm"/>
    <property type="evidence" value="ECO:0007669"/>
    <property type="project" value="TreeGrafter"/>
</dbReference>
<evidence type="ECO:0000313" key="15">
    <source>
        <dbReference type="Proteomes" id="UP000230869"/>
    </source>
</evidence>
<keyword evidence="11" id="KW-0456">Lyase</keyword>
<dbReference type="Proteomes" id="UP000230869">
    <property type="component" value="Unassembled WGS sequence"/>
</dbReference>
<reference evidence="14 15" key="1">
    <citation type="submission" date="2017-09" db="EMBL/GenBank/DDBJ databases">
        <title>Depth-based differentiation of microbial function through sediment-hosted aquifers and enrichment of novel symbionts in the deep terrestrial subsurface.</title>
        <authorList>
            <person name="Probst A.J."/>
            <person name="Ladd B."/>
            <person name="Jarett J.K."/>
            <person name="Geller-Mcgrath D.E."/>
            <person name="Sieber C.M."/>
            <person name="Emerson J.B."/>
            <person name="Anantharaman K."/>
            <person name="Thomas B.C."/>
            <person name="Malmstrom R."/>
            <person name="Stieglmeier M."/>
            <person name="Klingl A."/>
            <person name="Woyke T."/>
            <person name="Ryan C.M."/>
            <person name="Banfield J.F."/>
        </authorList>
    </citation>
    <scope>NUCLEOTIDE SEQUENCE [LARGE SCALE GENOMIC DNA]</scope>
    <source>
        <strain evidence="14">CG11_big_fil_rev_8_21_14_0_20_39_10</strain>
    </source>
</reference>
<dbReference type="GO" id="GO:0033320">
    <property type="term" value="P:UDP-D-xylose biosynthetic process"/>
    <property type="evidence" value="ECO:0007669"/>
    <property type="project" value="UniProtKB-UniPathway"/>
</dbReference>
<evidence type="ECO:0000256" key="8">
    <source>
        <dbReference type="ARBA" id="ARBA00023034"/>
    </source>
</evidence>
<evidence type="ECO:0000256" key="3">
    <source>
        <dbReference type="ARBA" id="ARBA00022692"/>
    </source>
</evidence>
<evidence type="ECO:0000256" key="2">
    <source>
        <dbReference type="ARBA" id="ARBA00004323"/>
    </source>
</evidence>
<evidence type="ECO:0000256" key="1">
    <source>
        <dbReference type="ARBA" id="ARBA00001911"/>
    </source>
</evidence>
<feature type="domain" description="NAD-dependent epimerase/dehydratase" evidence="13">
    <location>
        <begin position="12"/>
        <end position="260"/>
    </location>
</feature>
<dbReference type="PANTHER" id="PTHR43078">
    <property type="entry name" value="UDP-GLUCURONIC ACID DECARBOXYLASE-RELATED"/>
    <property type="match status" value="1"/>
</dbReference>
<evidence type="ECO:0000256" key="7">
    <source>
        <dbReference type="ARBA" id="ARBA00023027"/>
    </source>
</evidence>
<dbReference type="SUPFAM" id="SSF51735">
    <property type="entry name" value="NAD(P)-binding Rossmann-fold domains"/>
    <property type="match status" value="1"/>
</dbReference>
<keyword evidence="5" id="KW-0735">Signal-anchor</keyword>
<sequence length="337" mass="37908">MSKHAIFDKKNVLVTGGAGFIGSHLCDELIKTAKVICLDNFSTGDERNIDHLLADPNFEFIKHDVSQPIILEDLPDLQKFKIQFQGVQEIYHLACPTSPRNFMPNREATLLANSYGVKNTLDMAKKYQAKFLHFSSSVVYGPRREGNPKIKEEDLGAVDFLSERSSYDEGKRFAETMVTNFRDIHHLDAKIIRIFRTYGPRMKLGEKQMVPDFILNALDNRDLVIHGDESFSSSFCYVGDLVDACLKIMETDLVGPINIGSDVDVKIIDIAQKIINIIGSKSRVVCQEPELFMTPLCLPDITKARNELGWMPVVTLDKGLERTIDDLRASKGLRGVV</sequence>
<comment type="cofactor">
    <cofactor evidence="1">
        <name>NAD(+)</name>
        <dbReference type="ChEBI" id="CHEBI:57540"/>
    </cofactor>
</comment>
<comment type="caution">
    <text evidence="14">The sequence shown here is derived from an EMBL/GenBank/DDBJ whole genome shotgun (WGS) entry which is preliminary data.</text>
</comment>